<organism evidence="3">
    <name type="scientific">marine metagenome</name>
    <dbReference type="NCBI Taxonomy" id="408172"/>
    <lineage>
        <taxon>unclassified sequences</taxon>
        <taxon>metagenomes</taxon>
        <taxon>ecological metagenomes</taxon>
    </lineage>
</organism>
<sequence length="896" mass="95683">MRRSDSATIFTALLLVSLLAPTVLAAASLFLTSDSLAKEATTDDAAEYTITITNDGDEDLTVTMSTSQDSDCNGFTSSIENGGTPFSLNEGDSEDRTLTVSVNDQASGECETTVTATGVAGIETANEDIKVTTSAEGGGQYSVTLTYSNPNNGVINYDGEDDEAEWIVDVENTGEADGDQTIQLSMTSSSDCDSDGLDASVDPQQMSLSEGESEEATVTVTLPDGSSTDSGEHCFIIEATVTSDPNTLDQANDSLQLTLKIPEVKTCDSSLQTSSHTLDPGESATNSFSLVNTGNTAWTVSAYAMAEGYDVSDWAEFDTPTSRLLSEPGGSQDSTTFDFVIAPDDSVEPGTIDIYIQGRAGSNVGCESILRVTLGQVRDASLSLTQPTLSNVHPGATESTSIQVTNTGNGQDTYALGVTNLPPGWQVDLSTNSVTVDGRHCTTSSNCDRVYVQAQITVPISGKAGVEFPIIFTVSSSGVTHDEVSVVVTVAPVHSGSMDFPSDSQTGRFTQWVAFPIDLTNTGNIQDTFGLSSCDPDINDTCEQTKWSTRFKDSEGNNVTLVTLDSEQTERIYLEVLVSDNIDNKSEEFEVRIGIVGTEFLMMDRVAVTVSIYNYSMAVAFENPGDDPKLMNMALPPGGSTTLTLWVSNTGDGGGDEVVISVTGMDSSVLRTVSVDGSEVEGDVRVPANNQVLVEIEFEVLEGIESGTSGVLRISVTSKKNTAQIPSFVDIAVDIRTIHDLRFTLESPDEKEAPYPEHSEFILYVSNYGNTVEDVEVLSSDSLRGWTVDVIGDEFELDPGETRQVKVRVTPPNEMIAEDDYTFTITVQPKGLPVAGQPVDLTVKSTLGISAISDEMQEVLAIAVIVVGSLLVLYLFARSRSENRLIVESLNDEYDD</sequence>
<feature type="transmembrane region" description="Helical" evidence="2">
    <location>
        <begin position="859"/>
        <end position="877"/>
    </location>
</feature>
<gene>
    <name evidence="3" type="ORF">METZ01_LOCUS19754</name>
</gene>
<keyword evidence="2" id="KW-0472">Membrane</keyword>
<keyword evidence="2" id="KW-0812">Transmembrane</keyword>
<dbReference type="PANTHER" id="PTHR39198:SF1">
    <property type="entry name" value="ALPHA-GALACTOSIDASE NEW3 DOMAIN-CONTAINING PROTEIN"/>
    <property type="match status" value="1"/>
</dbReference>
<reference evidence="3" key="1">
    <citation type="submission" date="2018-05" db="EMBL/GenBank/DDBJ databases">
        <authorList>
            <person name="Lanie J.A."/>
            <person name="Ng W.-L."/>
            <person name="Kazmierczak K.M."/>
            <person name="Andrzejewski T.M."/>
            <person name="Davidsen T.M."/>
            <person name="Wayne K.J."/>
            <person name="Tettelin H."/>
            <person name="Glass J.I."/>
            <person name="Rusch D."/>
            <person name="Podicherti R."/>
            <person name="Tsui H.-C.T."/>
            <person name="Winkler M.E."/>
        </authorList>
    </citation>
    <scope>NUCLEOTIDE SEQUENCE</scope>
</reference>
<evidence type="ECO:0000256" key="2">
    <source>
        <dbReference type="SAM" id="Phobius"/>
    </source>
</evidence>
<evidence type="ECO:0000256" key="1">
    <source>
        <dbReference type="SAM" id="MobiDB-lite"/>
    </source>
</evidence>
<feature type="region of interest" description="Disordered" evidence="1">
    <location>
        <begin position="186"/>
        <end position="216"/>
    </location>
</feature>
<keyword evidence="2" id="KW-1133">Transmembrane helix</keyword>
<proteinExistence type="predicted"/>
<accession>A0A381PIY5</accession>
<dbReference type="EMBL" id="UINC01000996">
    <property type="protein sequence ID" value="SUZ66900.1"/>
    <property type="molecule type" value="Genomic_DNA"/>
</dbReference>
<name>A0A381PIY5_9ZZZZ</name>
<evidence type="ECO:0000313" key="3">
    <source>
        <dbReference type="EMBL" id="SUZ66900.1"/>
    </source>
</evidence>
<dbReference type="AlphaFoldDB" id="A0A381PIY5"/>
<evidence type="ECO:0008006" key="4">
    <source>
        <dbReference type="Google" id="ProtNLM"/>
    </source>
</evidence>
<dbReference type="PANTHER" id="PTHR39198">
    <property type="entry name" value="HYPOTHETICAL MEMBRANE PROTEIN, CONSERVED"/>
    <property type="match status" value="1"/>
</dbReference>
<protein>
    <recommendedName>
        <fullName evidence="4">Alpha-galactosidase NEW3 domain-containing protein</fullName>
    </recommendedName>
</protein>
<feature type="compositionally biased region" description="Polar residues" evidence="1">
    <location>
        <begin position="202"/>
        <end position="216"/>
    </location>
</feature>